<dbReference type="Proteomes" id="UP000887540">
    <property type="component" value="Unplaced"/>
</dbReference>
<evidence type="ECO:0000313" key="2">
    <source>
        <dbReference type="WBParaSite" id="ACRNAN_scaffold1462.g12413.t1"/>
    </source>
</evidence>
<evidence type="ECO:0000313" key="1">
    <source>
        <dbReference type="Proteomes" id="UP000887540"/>
    </source>
</evidence>
<sequence length="80" mass="8866">MASFTRNVNYLAKWIRKPPVRSGKLSNVGPTDHNFCSSGIEPMSPTCQIGRAASLSTSQVAEIFHKASHGKQQVTLFYHF</sequence>
<keyword evidence="1" id="KW-1185">Reference proteome</keyword>
<dbReference type="WBParaSite" id="ACRNAN_scaffold1462.g12413.t1">
    <property type="protein sequence ID" value="ACRNAN_scaffold1462.g12413.t1"/>
    <property type="gene ID" value="ACRNAN_scaffold1462.g12413"/>
</dbReference>
<organism evidence="1 2">
    <name type="scientific">Acrobeloides nanus</name>
    <dbReference type="NCBI Taxonomy" id="290746"/>
    <lineage>
        <taxon>Eukaryota</taxon>
        <taxon>Metazoa</taxon>
        <taxon>Ecdysozoa</taxon>
        <taxon>Nematoda</taxon>
        <taxon>Chromadorea</taxon>
        <taxon>Rhabditida</taxon>
        <taxon>Tylenchina</taxon>
        <taxon>Cephalobomorpha</taxon>
        <taxon>Cephaloboidea</taxon>
        <taxon>Cephalobidae</taxon>
        <taxon>Acrobeloides</taxon>
    </lineage>
</organism>
<dbReference type="AlphaFoldDB" id="A0A914CVN9"/>
<accession>A0A914CVN9</accession>
<reference evidence="2" key="1">
    <citation type="submission" date="2022-11" db="UniProtKB">
        <authorList>
            <consortium name="WormBaseParasite"/>
        </authorList>
    </citation>
    <scope>IDENTIFICATION</scope>
</reference>
<name>A0A914CVN9_9BILA</name>
<protein>
    <submittedName>
        <fullName evidence="2">Uncharacterized protein</fullName>
    </submittedName>
</protein>
<proteinExistence type="predicted"/>